<dbReference type="AlphaFoldDB" id="A0A411YJS6"/>
<organism evidence="3 4">
    <name type="scientific">Egibacter rhizosphaerae</name>
    <dbReference type="NCBI Taxonomy" id="1670831"/>
    <lineage>
        <taxon>Bacteria</taxon>
        <taxon>Bacillati</taxon>
        <taxon>Actinomycetota</taxon>
        <taxon>Nitriliruptoria</taxon>
        <taxon>Egibacterales</taxon>
        <taxon>Egibacteraceae</taxon>
        <taxon>Egibacter</taxon>
    </lineage>
</organism>
<gene>
    <name evidence="3" type="ORF">ER308_18955</name>
</gene>
<dbReference type="Gene3D" id="3.40.50.720">
    <property type="entry name" value="NAD(P)-binding Rossmann-like Domain"/>
    <property type="match status" value="1"/>
</dbReference>
<dbReference type="PANTHER" id="PTHR43477">
    <property type="entry name" value="DIHYDROANTICAPSIN 7-DEHYDROGENASE"/>
    <property type="match status" value="1"/>
</dbReference>
<dbReference type="InterPro" id="IPR002347">
    <property type="entry name" value="SDR_fam"/>
</dbReference>
<dbReference type="Pfam" id="PF13561">
    <property type="entry name" value="adh_short_C2"/>
    <property type="match status" value="1"/>
</dbReference>
<name>A0A411YJS6_9ACTN</name>
<dbReference type="PRINTS" id="PR00080">
    <property type="entry name" value="SDRFAMILY"/>
</dbReference>
<protein>
    <submittedName>
        <fullName evidence="3">SDR family oxidoreductase</fullName>
    </submittedName>
</protein>
<dbReference type="EMBL" id="CP036402">
    <property type="protein sequence ID" value="QBI21442.1"/>
    <property type="molecule type" value="Genomic_DNA"/>
</dbReference>
<dbReference type="FunFam" id="3.40.50.720:FF:000084">
    <property type="entry name" value="Short-chain dehydrogenase reductase"/>
    <property type="match status" value="1"/>
</dbReference>
<proteinExistence type="inferred from homology"/>
<dbReference type="Proteomes" id="UP000291469">
    <property type="component" value="Chromosome"/>
</dbReference>
<accession>A0A411YJS6</accession>
<dbReference type="CDD" id="cd05233">
    <property type="entry name" value="SDR_c"/>
    <property type="match status" value="1"/>
</dbReference>
<evidence type="ECO:0000256" key="1">
    <source>
        <dbReference type="ARBA" id="ARBA00006484"/>
    </source>
</evidence>
<reference evidence="3 4" key="1">
    <citation type="submission" date="2019-01" db="EMBL/GenBank/DDBJ databases">
        <title>Egibacter rhizosphaerae EGI 80759T.</title>
        <authorList>
            <person name="Chen D.-D."/>
            <person name="Tian Y."/>
            <person name="Jiao J.-Y."/>
            <person name="Zhang X.-T."/>
            <person name="Zhang Y.-G."/>
            <person name="Zhang Y."/>
            <person name="Xiao M."/>
            <person name="Shu W.-S."/>
            <person name="Li W.-J."/>
        </authorList>
    </citation>
    <scope>NUCLEOTIDE SEQUENCE [LARGE SCALE GENOMIC DNA]</scope>
    <source>
        <strain evidence="3 4">EGI 80759</strain>
    </source>
</reference>
<dbReference type="InterPro" id="IPR020904">
    <property type="entry name" value="Sc_DH/Rdtase_CS"/>
</dbReference>
<dbReference type="InterPro" id="IPR036291">
    <property type="entry name" value="NAD(P)-bd_dom_sf"/>
</dbReference>
<keyword evidence="2" id="KW-0560">Oxidoreductase</keyword>
<comment type="similarity">
    <text evidence="1">Belongs to the short-chain dehydrogenases/reductases (SDR) family.</text>
</comment>
<sequence length="245" mass="25033">MRGGHAVLTGAASGIGRAAALRLAREGFDLSLLDRDEEGLRKVATACDAAPYVVDLADETSLGDVIGQVLRVRSCDALVNVAGIGVAATVVETAPQAWDEILAVNLRAPFLLSRAVLPTMLEGDGGTIVNVASVSGLVGVASRAAYCASKAGLIGLTKAIAVDHGREGVRAVAVCPGTVATEWIDKILADAEDPVAARATMADRQLDGRMGTPEEVAAAIAFVASPEARFVNGSELVVDGGFTAR</sequence>
<dbReference type="SUPFAM" id="SSF51735">
    <property type="entry name" value="NAD(P)-binding Rossmann-fold domains"/>
    <property type="match status" value="1"/>
</dbReference>
<dbReference type="KEGG" id="erz:ER308_18955"/>
<keyword evidence="4" id="KW-1185">Reference proteome</keyword>
<dbReference type="GO" id="GO:0016491">
    <property type="term" value="F:oxidoreductase activity"/>
    <property type="evidence" value="ECO:0007669"/>
    <property type="project" value="UniProtKB-KW"/>
</dbReference>
<dbReference type="OrthoDB" id="7064009at2"/>
<dbReference type="PROSITE" id="PS00061">
    <property type="entry name" value="ADH_SHORT"/>
    <property type="match status" value="1"/>
</dbReference>
<evidence type="ECO:0000313" key="4">
    <source>
        <dbReference type="Proteomes" id="UP000291469"/>
    </source>
</evidence>
<evidence type="ECO:0000313" key="3">
    <source>
        <dbReference type="EMBL" id="QBI21442.1"/>
    </source>
</evidence>
<dbReference type="PANTHER" id="PTHR43477:SF1">
    <property type="entry name" value="DIHYDROANTICAPSIN 7-DEHYDROGENASE"/>
    <property type="match status" value="1"/>
</dbReference>
<dbReference type="PRINTS" id="PR00081">
    <property type="entry name" value="GDHRDH"/>
</dbReference>
<dbReference type="InterPro" id="IPR051122">
    <property type="entry name" value="SDR_DHRS6-like"/>
</dbReference>
<evidence type="ECO:0000256" key="2">
    <source>
        <dbReference type="ARBA" id="ARBA00023002"/>
    </source>
</evidence>
<dbReference type="RefSeq" id="WP_131156434.1">
    <property type="nucleotide sequence ID" value="NZ_CP036402.1"/>
</dbReference>